<proteinExistence type="predicted"/>
<accession>A0A420N4M2</accession>
<dbReference type="EMBL" id="MRCY01000662">
    <property type="protein sequence ID" value="RKK81141.1"/>
    <property type="molecule type" value="Genomic_DNA"/>
</dbReference>
<keyword evidence="1" id="KW-0732">Signal</keyword>
<comment type="caution">
    <text evidence="2">The sequence shown here is derived from an EMBL/GenBank/DDBJ whole genome shotgun (WGS) entry which is preliminary data.</text>
</comment>
<evidence type="ECO:0000256" key="1">
    <source>
        <dbReference type="SAM" id="SignalP"/>
    </source>
</evidence>
<evidence type="ECO:0000313" key="2">
    <source>
        <dbReference type="EMBL" id="RKK81141.1"/>
    </source>
</evidence>
<protein>
    <submittedName>
        <fullName evidence="2">Uncharacterized protein</fullName>
    </submittedName>
</protein>
<feature type="signal peptide" evidence="1">
    <location>
        <begin position="1"/>
        <end position="19"/>
    </location>
</feature>
<reference evidence="2 3" key="1">
    <citation type="journal article" date="2018" name="Sci. Rep.">
        <title>Characterisation of pathogen-specific regions and novel effector candidates in Fusarium oxysporum f. sp. cepae.</title>
        <authorList>
            <person name="Armitage A.D."/>
            <person name="Taylor A."/>
            <person name="Sobczyk M.K."/>
            <person name="Baxter L."/>
            <person name="Greenfield B.P."/>
            <person name="Bates H.J."/>
            <person name="Wilson F."/>
            <person name="Jackson A.C."/>
            <person name="Ott S."/>
            <person name="Harrison R.J."/>
            <person name="Clarkson J.P."/>
        </authorList>
    </citation>
    <scope>NUCLEOTIDE SEQUENCE [LARGE SCALE GENOMIC DNA]</scope>
    <source>
        <strain evidence="2 3">Fo_A28</strain>
    </source>
</reference>
<dbReference type="VEuPathDB" id="FungiDB:FOZG_03186"/>
<evidence type="ECO:0000313" key="3">
    <source>
        <dbReference type="Proteomes" id="UP000285860"/>
    </source>
</evidence>
<name>A0A420N4M2_FUSOX</name>
<gene>
    <name evidence="2" type="ORF">BFJ68_g17654</name>
</gene>
<sequence>MVNLLYVVYALSAVAGVQACETTCSATGDSGSTCSYICNQACPDVPAHEARNNFLAALQSGGHSCSAVGASGVRCQKTDGFGSCYDHYWLCGDC</sequence>
<dbReference type="VEuPathDB" id="FungiDB:FOIG_14520"/>
<organism evidence="2 3">
    <name type="scientific">Fusarium oxysporum</name>
    <name type="common">Fusarium vascular wilt</name>
    <dbReference type="NCBI Taxonomy" id="5507"/>
    <lineage>
        <taxon>Eukaryota</taxon>
        <taxon>Fungi</taxon>
        <taxon>Dikarya</taxon>
        <taxon>Ascomycota</taxon>
        <taxon>Pezizomycotina</taxon>
        <taxon>Sordariomycetes</taxon>
        <taxon>Hypocreomycetidae</taxon>
        <taxon>Hypocreales</taxon>
        <taxon>Nectriaceae</taxon>
        <taxon>Fusarium</taxon>
        <taxon>Fusarium oxysporum species complex</taxon>
    </lineage>
</organism>
<dbReference type="Proteomes" id="UP000285860">
    <property type="component" value="Unassembled WGS sequence"/>
</dbReference>
<dbReference type="VEuPathDB" id="FungiDB:FOC4_g10003718"/>
<dbReference type="VEuPathDB" id="FungiDB:FOC1_g10005362"/>
<feature type="chain" id="PRO_5041166476" evidence="1">
    <location>
        <begin position="20"/>
        <end position="94"/>
    </location>
</feature>
<dbReference type="VEuPathDB" id="FungiDB:FOMG_03258"/>
<dbReference type="AlphaFoldDB" id="A0A420N4M2"/>
<dbReference type="VEuPathDB" id="FungiDB:FOXG_18699"/>